<evidence type="ECO:0000256" key="2">
    <source>
        <dbReference type="SAM" id="SignalP"/>
    </source>
</evidence>
<feature type="chain" id="PRO_5044752069" evidence="2">
    <location>
        <begin position="24"/>
        <end position="458"/>
    </location>
</feature>
<keyword evidence="4" id="KW-1185">Reference proteome</keyword>
<protein>
    <submittedName>
        <fullName evidence="3">Uncharacterized protein</fullName>
    </submittedName>
</protein>
<feature type="region of interest" description="Disordered" evidence="1">
    <location>
        <begin position="187"/>
        <end position="216"/>
    </location>
</feature>
<sequence>MAKAVAAMTAQLTALGAVPQVASVGTPTTSRDEPVVPLVLAPGPVGVDKVWRVVPVAVTTVTYSTPVQSQPVQIARLFNVLHISNSTDDPSSEDESEYEPVFNISESGYYMDLEDEFENPLQSLSLEPIQAVPTEPSESPDEVNSVHEVHLRSGKVLPPRMTKVSIEASVATAGPDESPFQLVVRHDIPPSRGRGWQGRGRGRNSARPARNFDARIPPPSYLQNSPLIISSDSFDDEMIDAPRYSVPSLVVGAPLGPEIQEPAETAVRNQVVRVPRYFFPFVDSCVKLVDLSAGTQKDSSLVEITLGQGVDSPISKIEATVTPLSIVPFIENQKKNYLKRVKKKAIKARKITESAALKKVKSKASKEFVAPCTYPLFGGNHFHPLFIDQMREVVRRIARSSPCPFNYYTEKIDLMSNKQSPTIDHRPLVEGYDTSTLLEDVKARYYTCPSTSSIEEEV</sequence>
<name>A0ABD0V9S8_DENTH</name>
<dbReference type="AlphaFoldDB" id="A0ABD0V9S8"/>
<proteinExistence type="predicted"/>
<dbReference type="Proteomes" id="UP001552299">
    <property type="component" value="Unassembled WGS sequence"/>
</dbReference>
<keyword evidence="2" id="KW-0732">Signal</keyword>
<feature type="signal peptide" evidence="2">
    <location>
        <begin position="1"/>
        <end position="23"/>
    </location>
</feature>
<evidence type="ECO:0000256" key="1">
    <source>
        <dbReference type="SAM" id="MobiDB-lite"/>
    </source>
</evidence>
<organism evidence="3 4">
    <name type="scientific">Dendrobium thyrsiflorum</name>
    <name type="common">Pinecone-like raceme dendrobium</name>
    <name type="synonym">Orchid</name>
    <dbReference type="NCBI Taxonomy" id="117978"/>
    <lineage>
        <taxon>Eukaryota</taxon>
        <taxon>Viridiplantae</taxon>
        <taxon>Streptophyta</taxon>
        <taxon>Embryophyta</taxon>
        <taxon>Tracheophyta</taxon>
        <taxon>Spermatophyta</taxon>
        <taxon>Magnoliopsida</taxon>
        <taxon>Liliopsida</taxon>
        <taxon>Asparagales</taxon>
        <taxon>Orchidaceae</taxon>
        <taxon>Epidendroideae</taxon>
        <taxon>Malaxideae</taxon>
        <taxon>Dendrobiinae</taxon>
        <taxon>Dendrobium</taxon>
    </lineage>
</organism>
<reference evidence="3 4" key="1">
    <citation type="journal article" date="2024" name="Plant Biotechnol. J.">
        <title>Dendrobium thyrsiflorum genome and its molecular insights into genes involved in important horticultural traits.</title>
        <authorList>
            <person name="Chen B."/>
            <person name="Wang J.Y."/>
            <person name="Zheng P.J."/>
            <person name="Li K.L."/>
            <person name="Liang Y.M."/>
            <person name="Chen X.F."/>
            <person name="Zhang C."/>
            <person name="Zhao X."/>
            <person name="He X."/>
            <person name="Zhang G.Q."/>
            <person name="Liu Z.J."/>
            <person name="Xu Q."/>
        </authorList>
    </citation>
    <scope>NUCLEOTIDE SEQUENCE [LARGE SCALE GENOMIC DNA]</scope>
    <source>
        <strain evidence="3">GZMU011</strain>
    </source>
</reference>
<gene>
    <name evidence="3" type="ORF">M5K25_008760</name>
</gene>
<dbReference type="EMBL" id="JANQDX010000007">
    <property type="protein sequence ID" value="KAL0921663.1"/>
    <property type="molecule type" value="Genomic_DNA"/>
</dbReference>
<accession>A0ABD0V9S8</accession>
<evidence type="ECO:0000313" key="3">
    <source>
        <dbReference type="EMBL" id="KAL0921663.1"/>
    </source>
</evidence>
<comment type="caution">
    <text evidence="3">The sequence shown here is derived from an EMBL/GenBank/DDBJ whole genome shotgun (WGS) entry which is preliminary data.</text>
</comment>
<evidence type="ECO:0000313" key="4">
    <source>
        <dbReference type="Proteomes" id="UP001552299"/>
    </source>
</evidence>